<evidence type="ECO:0000256" key="8">
    <source>
        <dbReference type="ARBA" id="ARBA00023053"/>
    </source>
</evidence>
<keyword evidence="3" id="KW-0813">Transport</keyword>
<keyword evidence="6 12" id="KW-0812">Transmembrane</keyword>
<dbReference type="GO" id="GO:0051453">
    <property type="term" value="P:regulation of intracellular pH"/>
    <property type="evidence" value="ECO:0007669"/>
    <property type="project" value="TreeGrafter"/>
</dbReference>
<evidence type="ECO:0000256" key="3">
    <source>
        <dbReference type="ARBA" id="ARBA00022448"/>
    </source>
</evidence>
<evidence type="ECO:0000256" key="4">
    <source>
        <dbReference type="ARBA" id="ARBA00022449"/>
    </source>
</evidence>
<feature type="domain" description="Cation/H+ exchanger transmembrane" evidence="13">
    <location>
        <begin position="17"/>
        <end position="442"/>
    </location>
</feature>
<dbReference type="Pfam" id="PF00999">
    <property type="entry name" value="Na_H_Exchanger"/>
    <property type="match status" value="1"/>
</dbReference>
<dbReference type="InterPro" id="IPR006153">
    <property type="entry name" value="Cation/H_exchanger_TM"/>
</dbReference>
<dbReference type="GO" id="GO:0015385">
    <property type="term" value="F:sodium:proton antiporter activity"/>
    <property type="evidence" value="ECO:0007669"/>
    <property type="project" value="InterPro"/>
</dbReference>
<comment type="subcellular location">
    <subcellularLocation>
        <location evidence="1">Cell membrane</location>
        <topology evidence="1">Multi-pass membrane protein</topology>
    </subcellularLocation>
</comment>
<evidence type="ECO:0000256" key="6">
    <source>
        <dbReference type="ARBA" id="ARBA00022692"/>
    </source>
</evidence>
<feature type="transmembrane region" description="Helical" evidence="12">
    <location>
        <begin position="58"/>
        <end position="75"/>
    </location>
</feature>
<keyword evidence="9" id="KW-0406">Ion transport</keyword>
<evidence type="ECO:0000313" key="15">
    <source>
        <dbReference type="Proteomes" id="UP000322454"/>
    </source>
</evidence>
<feature type="transmembrane region" description="Helical" evidence="12">
    <location>
        <begin position="32"/>
        <end position="52"/>
    </location>
</feature>
<reference evidence="14 15" key="1">
    <citation type="submission" date="2019-01" db="EMBL/GenBank/DDBJ databases">
        <title>Insights into ecological role of a new deltaproteobacterial order Candidatus Sinidesulfobacterales (Sva0485) by metagenomics and metatranscriptomics.</title>
        <authorList>
            <person name="Tan S."/>
            <person name="Liu J."/>
            <person name="Fang Y."/>
            <person name="Hedlund B."/>
            <person name="Lian Z.-H."/>
            <person name="Huang L.-Y."/>
            <person name="Li J.-T."/>
            <person name="Huang L.-N."/>
            <person name="Li W.-J."/>
            <person name="Jiang H.-C."/>
            <person name="Dong H.-L."/>
            <person name="Shu W.-S."/>
        </authorList>
    </citation>
    <scope>NUCLEOTIDE SEQUENCE [LARGE SCALE GENOMIC DNA]</scope>
    <source>
        <strain evidence="14">AP4</strain>
    </source>
</reference>
<evidence type="ECO:0000256" key="11">
    <source>
        <dbReference type="ARBA" id="ARBA00023201"/>
    </source>
</evidence>
<feature type="transmembrane region" description="Helical" evidence="12">
    <location>
        <begin position="309"/>
        <end position="329"/>
    </location>
</feature>
<dbReference type="Gene3D" id="6.10.140.1330">
    <property type="match status" value="1"/>
</dbReference>
<evidence type="ECO:0000256" key="9">
    <source>
        <dbReference type="ARBA" id="ARBA00023065"/>
    </source>
</evidence>
<feature type="transmembrane region" description="Helical" evidence="12">
    <location>
        <begin position="87"/>
        <end position="110"/>
    </location>
</feature>
<feature type="transmembrane region" description="Helical" evidence="12">
    <location>
        <begin position="6"/>
        <end position="25"/>
    </location>
</feature>
<dbReference type="GO" id="GO:0005886">
    <property type="term" value="C:plasma membrane"/>
    <property type="evidence" value="ECO:0007669"/>
    <property type="project" value="UniProtKB-SubCell"/>
</dbReference>
<dbReference type="GO" id="GO:0098719">
    <property type="term" value="P:sodium ion import across plasma membrane"/>
    <property type="evidence" value="ECO:0007669"/>
    <property type="project" value="TreeGrafter"/>
</dbReference>
<dbReference type="Proteomes" id="UP000322454">
    <property type="component" value="Unassembled WGS sequence"/>
</dbReference>
<dbReference type="AlphaFoldDB" id="A0A520XAU8"/>
<evidence type="ECO:0000256" key="10">
    <source>
        <dbReference type="ARBA" id="ARBA00023136"/>
    </source>
</evidence>
<evidence type="ECO:0000256" key="1">
    <source>
        <dbReference type="ARBA" id="ARBA00004651"/>
    </source>
</evidence>
<sequence length="449" mass="50288">MYHGSHIIITAIILLSIASAGGILTRYFKIPYASMLVIIGLFVGIFHIFPSLKITPYLIYYVFLPVVIFEGAVGIKLRPLMSNVLPIGALSIFGTIISAIFTGVVFHFVLDFPLKQSLIFGAIITPTDPITILSMLKNGAMKHKNKKEDKKEIENREDIETLLAGESLFNDGISLVLFEVFLNLNLHKAAHIFSDGIRISLSSPHSSLYHLYNMFYYIFGIIQTSAVQFLYESIGGSILGIIIGYLVSLILSLATDFLTEIMISLLLAYASLIAAYYLHMSFIMAVIFSGITLANYGFKNKVTGRTLEVFPIVVEYITFIINSILFLIIGIEINLFKIFDIWLISLFIIALVLFSRFLGVYIISPLVNLIKNRFKIFSNGLTLNKRYKRFLVFGGLKGALPIAMALSLPLNMHLRNEIITYVFIAVLFSLTVQAISFDILMKNNNKNVI</sequence>
<keyword evidence="10 12" id="KW-0472">Membrane</keyword>
<evidence type="ECO:0000259" key="13">
    <source>
        <dbReference type="Pfam" id="PF00999"/>
    </source>
</evidence>
<comment type="caution">
    <text evidence="14">The sequence shown here is derived from an EMBL/GenBank/DDBJ whole genome shotgun (WGS) entry which is preliminary data.</text>
</comment>
<evidence type="ECO:0000313" key="14">
    <source>
        <dbReference type="EMBL" id="RZV38333.1"/>
    </source>
</evidence>
<dbReference type="PANTHER" id="PTHR10110">
    <property type="entry name" value="SODIUM/HYDROGEN EXCHANGER"/>
    <property type="match status" value="1"/>
</dbReference>
<keyword evidence="5" id="KW-1003">Cell membrane</keyword>
<evidence type="ECO:0000256" key="7">
    <source>
        <dbReference type="ARBA" id="ARBA00022989"/>
    </source>
</evidence>
<keyword evidence="11" id="KW-0739">Sodium transport</keyword>
<evidence type="ECO:0000256" key="2">
    <source>
        <dbReference type="ARBA" id="ARBA00007367"/>
    </source>
</evidence>
<keyword evidence="8" id="KW-0915">Sodium</keyword>
<dbReference type="PANTHER" id="PTHR10110:SF195">
    <property type="entry name" value="NA(+)_H(+) ANTIPORTER NHAS2"/>
    <property type="match status" value="1"/>
</dbReference>
<organism evidence="14 15">
    <name type="scientific">Candidatus Acidulodesulfobacterium acidiphilum</name>
    <dbReference type="NCBI Taxonomy" id="2597224"/>
    <lineage>
        <taxon>Bacteria</taxon>
        <taxon>Deltaproteobacteria</taxon>
        <taxon>Candidatus Acidulodesulfobacterales</taxon>
        <taxon>Candidatus Acidulodesulfobacterium</taxon>
    </lineage>
</organism>
<name>A0A520XAU8_9DELT</name>
<dbReference type="GO" id="GO:0015386">
    <property type="term" value="F:potassium:proton antiporter activity"/>
    <property type="evidence" value="ECO:0007669"/>
    <property type="project" value="TreeGrafter"/>
</dbReference>
<accession>A0A520XAU8</accession>
<feature type="transmembrane region" description="Helical" evidence="12">
    <location>
        <begin position="341"/>
        <end position="369"/>
    </location>
</feature>
<protein>
    <recommendedName>
        <fullName evidence="13">Cation/H+ exchanger transmembrane domain-containing protein</fullName>
    </recommendedName>
</protein>
<proteinExistence type="inferred from homology"/>
<evidence type="ECO:0000256" key="5">
    <source>
        <dbReference type="ARBA" id="ARBA00022475"/>
    </source>
</evidence>
<feature type="transmembrane region" description="Helical" evidence="12">
    <location>
        <begin position="276"/>
        <end position="297"/>
    </location>
</feature>
<feature type="transmembrane region" description="Helical" evidence="12">
    <location>
        <begin position="390"/>
        <end position="412"/>
    </location>
</feature>
<dbReference type="EMBL" id="SHMQ01000020">
    <property type="protein sequence ID" value="RZV38333.1"/>
    <property type="molecule type" value="Genomic_DNA"/>
</dbReference>
<comment type="similarity">
    <text evidence="2">Belongs to the monovalent cation:proton antiporter 1 (CPA1) transporter (TC 2.A.36) family.</text>
</comment>
<feature type="transmembrane region" description="Helical" evidence="12">
    <location>
        <begin position="418"/>
        <end position="440"/>
    </location>
</feature>
<keyword evidence="7 12" id="KW-1133">Transmembrane helix</keyword>
<dbReference type="InterPro" id="IPR018422">
    <property type="entry name" value="Cation/H_exchanger_CPA1"/>
</dbReference>
<gene>
    <name evidence="14" type="ORF">EVJ48_07220</name>
</gene>
<evidence type="ECO:0000256" key="12">
    <source>
        <dbReference type="SAM" id="Phobius"/>
    </source>
</evidence>
<keyword evidence="4" id="KW-0050">Antiport</keyword>